<dbReference type="InterPro" id="IPR013783">
    <property type="entry name" value="Ig-like_fold"/>
</dbReference>
<dbReference type="InterPro" id="IPR015202">
    <property type="entry name" value="GO-like_E_set"/>
</dbReference>
<dbReference type="AlphaFoldDB" id="A0A498HTI1"/>
<dbReference type="EMBL" id="RDQH01000341">
    <property type="protein sequence ID" value="RXH72875.1"/>
    <property type="molecule type" value="Genomic_DNA"/>
</dbReference>
<evidence type="ECO:0000313" key="4">
    <source>
        <dbReference type="Proteomes" id="UP000290289"/>
    </source>
</evidence>
<dbReference type="SUPFAM" id="SSF81296">
    <property type="entry name" value="E set domains"/>
    <property type="match status" value="1"/>
</dbReference>
<feature type="domain" description="Galactose oxidase-like Early set" evidence="2">
    <location>
        <begin position="54"/>
        <end position="159"/>
    </location>
</feature>
<proteinExistence type="predicted"/>
<sequence length="160" mass="18116">MYHSTAVLLRDGRVLVGDSNPHENYELADELFPTELRLEAFSPDYLNAKNSKLRPRIIDPKSQAKISYGRKLFIRFSLTGNIATNLVSVTMVAPSFNTHSFSMNQRLLVLVAETVRKVWEMTYQVQVTTPASGNLAPSGYYLLYVVHQQIPSEGIWVQIL</sequence>
<gene>
    <name evidence="3" type="ORF">DVH24_012559</name>
</gene>
<comment type="caution">
    <text evidence="3">The sequence shown here is derived from an EMBL/GenBank/DDBJ whole genome shotgun (WGS) entry which is preliminary data.</text>
</comment>
<dbReference type="Gene3D" id="2.130.10.80">
    <property type="entry name" value="Galactose oxidase/kelch, beta-propeller"/>
    <property type="match status" value="1"/>
</dbReference>
<dbReference type="PANTHER" id="PTHR32208">
    <property type="entry name" value="SECRETED PROTEIN-RELATED"/>
    <property type="match status" value="1"/>
</dbReference>
<dbReference type="Pfam" id="PF09118">
    <property type="entry name" value="GO-like_E_set"/>
    <property type="match status" value="1"/>
</dbReference>
<reference evidence="3 4" key="1">
    <citation type="submission" date="2018-10" db="EMBL/GenBank/DDBJ databases">
        <title>A high-quality apple genome assembly.</title>
        <authorList>
            <person name="Hu J."/>
        </authorList>
    </citation>
    <scope>NUCLEOTIDE SEQUENCE [LARGE SCALE GENOMIC DNA]</scope>
    <source>
        <strain evidence="4">cv. HFTH1</strain>
        <tissue evidence="3">Young leaf</tissue>
    </source>
</reference>
<feature type="domain" description="Glyoxal oxidase N-terminal" evidence="1">
    <location>
        <begin position="1"/>
        <end position="45"/>
    </location>
</feature>
<dbReference type="STRING" id="3750.A0A498HTI1"/>
<evidence type="ECO:0000259" key="1">
    <source>
        <dbReference type="Pfam" id="PF07250"/>
    </source>
</evidence>
<dbReference type="InterPro" id="IPR009880">
    <property type="entry name" value="Glyoxal_oxidase_N"/>
</dbReference>
<evidence type="ECO:0000259" key="2">
    <source>
        <dbReference type="Pfam" id="PF09118"/>
    </source>
</evidence>
<accession>A0A498HTI1</accession>
<dbReference type="PANTHER" id="PTHR32208:SF62">
    <property type="entry name" value="OXIDASE, PUTATIVE, EXPRESSED-RELATED"/>
    <property type="match status" value="1"/>
</dbReference>
<dbReference type="Gene3D" id="2.60.40.10">
    <property type="entry name" value="Immunoglobulins"/>
    <property type="match status" value="1"/>
</dbReference>
<evidence type="ECO:0000313" key="3">
    <source>
        <dbReference type="EMBL" id="RXH72875.1"/>
    </source>
</evidence>
<dbReference type="CDD" id="cd02851">
    <property type="entry name" value="E_set_GO_C"/>
    <property type="match status" value="1"/>
</dbReference>
<keyword evidence="4" id="KW-1185">Reference proteome</keyword>
<dbReference type="Pfam" id="PF07250">
    <property type="entry name" value="Glyoxal_oxid_N"/>
    <property type="match status" value="1"/>
</dbReference>
<dbReference type="Proteomes" id="UP000290289">
    <property type="component" value="Chromosome 15"/>
</dbReference>
<dbReference type="InterPro" id="IPR014756">
    <property type="entry name" value="Ig_E-set"/>
</dbReference>
<protein>
    <submittedName>
        <fullName evidence="3">Uncharacterized protein</fullName>
    </submittedName>
</protein>
<name>A0A498HTI1_MALDO</name>
<dbReference type="InterPro" id="IPR037293">
    <property type="entry name" value="Gal_Oxidase_central_sf"/>
</dbReference>
<organism evidence="3 4">
    <name type="scientific">Malus domestica</name>
    <name type="common">Apple</name>
    <name type="synonym">Pyrus malus</name>
    <dbReference type="NCBI Taxonomy" id="3750"/>
    <lineage>
        <taxon>Eukaryota</taxon>
        <taxon>Viridiplantae</taxon>
        <taxon>Streptophyta</taxon>
        <taxon>Embryophyta</taxon>
        <taxon>Tracheophyta</taxon>
        <taxon>Spermatophyta</taxon>
        <taxon>Magnoliopsida</taxon>
        <taxon>eudicotyledons</taxon>
        <taxon>Gunneridae</taxon>
        <taxon>Pentapetalae</taxon>
        <taxon>rosids</taxon>
        <taxon>fabids</taxon>
        <taxon>Rosales</taxon>
        <taxon>Rosaceae</taxon>
        <taxon>Amygdaloideae</taxon>
        <taxon>Maleae</taxon>
        <taxon>Malus</taxon>
    </lineage>
</organism>